<dbReference type="RefSeq" id="WP_003324659.1">
    <property type="nucleotide sequence ID" value="NZ_ALPT02000008.1"/>
</dbReference>
<dbReference type="InterPro" id="IPR051531">
    <property type="entry name" value="N-acetyltransferase"/>
</dbReference>
<dbReference type="Proteomes" id="UP000002754">
    <property type="component" value="Unassembled WGS sequence"/>
</dbReference>
<evidence type="ECO:0000313" key="2">
    <source>
        <dbReference type="EMBL" id="KGA98602.1"/>
    </source>
</evidence>
<dbReference type="EMBL" id="ALPT02000008">
    <property type="protein sequence ID" value="KGA98602.1"/>
    <property type="molecule type" value="Genomic_DNA"/>
</dbReference>
<accession>A0A094YYI6</accession>
<dbReference type="Gene3D" id="3.40.630.30">
    <property type="match status" value="1"/>
</dbReference>
<dbReference type="CDD" id="cd04301">
    <property type="entry name" value="NAT_SF"/>
    <property type="match status" value="1"/>
</dbReference>
<evidence type="ECO:0000313" key="4">
    <source>
        <dbReference type="Proteomes" id="UP000002754"/>
    </source>
</evidence>
<dbReference type="STRING" id="1218173.BALCAV_0203705"/>
<dbReference type="AlphaFoldDB" id="A0A094YYI6"/>
<gene>
    <name evidence="3" type="ORF">AJ85_08290</name>
    <name evidence="2" type="ORF">BALCAV_0203705</name>
</gene>
<feature type="domain" description="N-acetyltransferase" evidence="1">
    <location>
        <begin position="18"/>
        <end position="174"/>
    </location>
</feature>
<proteinExistence type="predicted"/>
<dbReference type="Proteomes" id="UP000297014">
    <property type="component" value="Unassembled WGS sequence"/>
</dbReference>
<organism evidence="2 4">
    <name type="scientific">Alkalihalobacillus alcalophilus ATCC 27647 = CGMCC 1.3604</name>
    <dbReference type="NCBI Taxonomy" id="1218173"/>
    <lineage>
        <taxon>Bacteria</taxon>
        <taxon>Bacillati</taxon>
        <taxon>Bacillota</taxon>
        <taxon>Bacilli</taxon>
        <taxon>Bacillales</taxon>
        <taxon>Bacillaceae</taxon>
        <taxon>Alkalihalobacillus</taxon>
    </lineage>
</organism>
<reference evidence="3 5" key="2">
    <citation type="submission" date="2014-01" db="EMBL/GenBank/DDBJ databases">
        <title>Draft genome sequencing of Bacillus alcalophilus CGMCC 1.3604.</title>
        <authorList>
            <person name="Yang J."/>
            <person name="Diao L."/>
            <person name="Yang S."/>
        </authorList>
    </citation>
    <scope>NUCLEOTIDE SEQUENCE [LARGE SCALE GENOMIC DNA]</scope>
    <source>
        <strain evidence="3 5">CGMCC 1.3604</strain>
    </source>
</reference>
<dbReference type="PANTHER" id="PTHR43792">
    <property type="entry name" value="GNAT FAMILY, PUTATIVE (AFU_ORTHOLOGUE AFUA_3G00765)-RELATED-RELATED"/>
    <property type="match status" value="1"/>
</dbReference>
<reference evidence="2 4" key="1">
    <citation type="journal article" date="2014" name="Genome Announc.">
        <title>Draft Genome Sequence of Bacillus alcalophilus AV1934, a Classic Alkaliphile Isolated from Human Feces in 1934.</title>
        <authorList>
            <person name="Attie O."/>
            <person name="Jayaprakash A."/>
            <person name="Shah H."/>
            <person name="Paulsen I.T."/>
            <person name="Morino M."/>
            <person name="Takahashi Y."/>
            <person name="Narumi I."/>
            <person name="Sachidanandam R."/>
            <person name="Satoh K."/>
            <person name="Ito M."/>
            <person name="Krulwich T.A."/>
        </authorList>
    </citation>
    <scope>NUCLEOTIDE SEQUENCE [LARGE SCALE GENOMIC DNA]</scope>
    <source>
        <strain evidence="2 4">AV1934</strain>
    </source>
</reference>
<dbReference type="PROSITE" id="PS51186">
    <property type="entry name" value="GNAT"/>
    <property type="match status" value="1"/>
</dbReference>
<dbReference type="GO" id="GO:0008999">
    <property type="term" value="F:protein-N-terminal-alanine acetyltransferase activity"/>
    <property type="evidence" value="ECO:0007669"/>
    <property type="project" value="TreeGrafter"/>
</dbReference>
<evidence type="ECO:0000313" key="5">
    <source>
        <dbReference type="Proteomes" id="UP000297014"/>
    </source>
</evidence>
<sequence>MEIENIFGHLPILETERLILRKITLDDIQDMYDYCSKGEVSTYVTWETHKTLADTKEFVEFVLTQYEKNKIGLWGIVFKANGKLIGTIDFVSWQVKHRIAELGYVISPDYWGQGITTEAANELIKFGFHQMELIRIQARCFVENKGSERVMEKIGMSFEGTIRKGMLVKGKHADIKMYSILKEEYSSFNM</sequence>
<dbReference type="InterPro" id="IPR000182">
    <property type="entry name" value="GNAT_dom"/>
</dbReference>
<dbReference type="PANTHER" id="PTHR43792:SF9">
    <property type="entry name" value="RIBOSOMAL-PROTEIN-ALANINE ACETYLTRANSFERASE"/>
    <property type="match status" value="1"/>
</dbReference>
<name>A0A094YYI6_ALKAL</name>
<dbReference type="eggNOG" id="COG1670">
    <property type="taxonomic scope" value="Bacteria"/>
</dbReference>
<comment type="caution">
    <text evidence="2">The sequence shown here is derived from an EMBL/GenBank/DDBJ whole genome shotgun (WGS) entry which is preliminary data.</text>
</comment>
<dbReference type="SUPFAM" id="SSF55729">
    <property type="entry name" value="Acyl-CoA N-acyltransferases (Nat)"/>
    <property type="match status" value="1"/>
</dbReference>
<keyword evidence="4" id="KW-1185">Reference proteome</keyword>
<dbReference type="OrthoDB" id="9785602at2"/>
<evidence type="ECO:0000313" key="3">
    <source>
        <dbReference type="EMBL" id="THG90893.1"/>
    </source>
</evidence>
<dbReference type="Pfam" id="PF13302">
    <property type="entry name" value="Acetyltransf_3"/>
    <property type="match status" value="1"/>
</dbReference>
<dbReference type="GO" id="GO:0005737">
    <property type="term" value="C:cytoplasm"/>
    <property type="evidence" value="ECO:0007669"/>
    <property type="project" value="TreeGrafter"/>
</dbReference>
<dbReference type="EMBL" id="JALP01000106">
    <property type="protein sequence ID" value="THG90893.1"/>
    <property type="molecule type" value="Genomic_DNA"/>
</dbReference>
<keyword evidence="2" id="KW-0808">Transferase</keyword>
<dbReference type="InterPro" id="IPR016181">
    <property type="entry name" value="Acyl_CoA_acyltransferase"/>
</dbReference>
<protein>
    <submittedName>
        <fullName evidence="3">GCN5 family N-acetyltransferase</fullName>
    </submittedName>
    <submittedName>
        <fullName evidence="2">GCN5 family acetyltransferase</fullName>
    </submittedName>
</protein>
<evidence type="ECO:0000259" key="1">
    <source>
        <dbReference type="PROSITE" id="PS51186"/>
    </source>
</evidence>